<sequence>MAEFNIPVSDNSYILNHQFYMPTDEGSVWAIALRNTDGTLLTAGISVALTVIFMRLWRIICFIALSHPGRRTRRRYAALVTLWNSNDPLVAFRELASYSLHYFGSSWGDFAYGLTFCISAFVIFGGSLALGIAGPSLVQIGHVAPVQPNRLYYPEYAGPKDVVGTLQRYSLLATETLRALGSVDIAKATMRKRVVVQVMDMNNNGNNTVLHIGYSYNLTGVDFGLQHGTDLALQSRGLCITEYGWIVDDQDDTKDVYHLWGLEDQKVVVPIDEQSAQESPRAFYGIHPDAVNQVKKDGNVSFAIGISSAHRVSYSAGSDPWYQTEIRNQTTNDQAIHQTAFRIQRARPVLSCWQQDQWSYGAHKVNSVMELGKIPDMKIKPVLLYLLQDILAYPVLYTFGVSCGNSALKSGRLNAMSLDESTVDAQASHVFDDIERLVIASFVKSRNVFVDTTMFETPGQLKNIMETGPPLDAGEFVVSSQNVQTFSMVGLIALVTVLVALVLIELTLTLLLRTRRYNEPPANLSPEEYKRSSIRSSLSNEGTRPQQTRTGTTILFQALSASQLFRRIYELEDDKSLKDWKCSRQFPEPNDETKFALVDECTREGCKGHIQRPTRS</sequence>
<name>A0ABR0SJ20_9HYPO</name>
<proteinExistence type="predicted"/>
<dbReference type="EMBL" id="JAVFKD010000012">
    <property type="protein sequence ID" value="KAK5992137.1"/>
    <property type="molecule type" value="Genomic_DNA"/>
</dbReference>
<organism evidence="3 4">
    <name type="scientific">Cladobotryum mycophilum</name>
    <dbReference type="NCBI Taxonomy" id="491253"/>
    <lineage>
        <taxon>Eukaryota</taxon>
        <taxon>Fungi</taxon>
        <taxon>Dikarya</taxon>
        <taxon>Ascomycota</taxon>
        <taxon>Pezizomycotina</taxon>
        <taxon>Sordariomycetes</taxon>
        <taxon>Hypocreomycetidae</taxon>
        <taxon>Hypocreales</taxon>
        <taxon>Hypocreaceae</taxon>
        <taxon>Cladobotryum</taxon>
    </lineage>
</organism>
<feature type="transmembrane region" description="Helical" evidence="2">
    <location>
        <begin position="110"/>
        <end position="133"/>
    </location>
</feature>
<feature type="transmembrane region" description="Helical" evidence="2">
    <location>
        <begin position="43"/>
        <end position="65"/>
    </location>
</feature>
<evidence type="ECO:0000313" key="4">
    <source>
        <dbReference type="Proteomes" id="UP001338125"/>
    </source>
</evidence>
<reference evidence="3 4" key="1">
    <citation type="submission" date="2024-01" db="EMBL/GenBank/DDBJ databases">
        <title>Complete genome of Cladobotryum mycophilum ATHUM6906.</title>
        <authorList>
            <person name="Christinaki A.C."/>
            <person name="Myridakis A.I."/>
            <person name="Kouvelis V.N."/>
        </authorList>
    </citation>
    <scope>NUCLEOTIDE SEQUENCE [LARGE SCALE GENOMIC DNA]</scope>
    <source>
        <strain evidence="3 4">ATHUM6906</strain>
    </source>
</reference>
<gene>
    <name evidence="3" type="ORF">PT974_05537</name>
</gene>
<feature type="region of interest" description="Disordered" evidence="1">
    <location>
        <begin position="521"/>
        <end position="547"/>
    </location>
</feature>
<accession>A0ABR0SJ20</accession>
<evidence type="ECO:0008006" key="5">
    <source>
        <dbReference type="Google" id="ProtNLM"/>
    </source>
</evidence>
<keyword evidence="2" id="KW-0812">Transmembrane</keyword>
<protein>
    <recommendedName>
        <fullName evidence="5">Ionotropic glutamate receptor C-terminal domain-containing protein</fullName>
    </recommendedName>
</protein>
<keyword evidence="2" id="KW-1133">Transmembrane helix</keyword>
<evidence type="ECO:0000256" key="2">
    <source>
        <dbReference type="SAM" id="Phobius"/>
    </source>
</evidence>
<keyword evidence="2" id="KW-0472">Membrane</keyword>
<keyword evidence="4" id="KW-1185">Reference proteome</keyword>
<comment type="caution">
    <text evidence="3">The sequence shown here is derived from an EMBL/GenBank/DDBJ whole genome shotgun (WGS) entry which is preliminary data.</text>
</comment>
<evidence type="ECO:0000313" key="3">
    <source>
        <dbReference type="EMBL" id="KAK5992137.1"/>
    </source>
</evidence>
<feature type="transmembrane region" description="Helical" evidence="2">
    <location>
        <begin position="488"/>
        <end position="512"/>
    </location>
</feature>
<evidence type="ECO:0000256" key="1">
    <source>
        <dbReference type="SAM" id="MobiDB-lite"/>
    </source>
</evidence>
<dbReference type="Proteomes" id="UP001338125">
    <property type="component" value="Unassembled WGS sequence"/>
</dbReference>